<name>A0A196S740_BLAHN</name>
<feature type="transmembrane region" description="Helical" evidence="6">
    <location>
        <begin position="84"/>
        <end position="106"/>
    </location>
</feature>
<dbReference type="AlphaFoldDB" id="A0A196S740"/>
<feature type="transmembrane region" description="Helical" evidence="6">
    <location>
        <begin position="440"/>
        <end position="464"/>
    </location>
</feature>
<feature type="region of interest" description="Disordered" evidence="5">
    <location>
        <begin position="1"/>
        <end position="21"/>
    </location>
</feature>
<feature type="transmembrane region" description="Helical" evidence="6">
    <location>
        <begin position="209"/>
        <end position="231"/>
    </location>
</feature>
<accession>A0A196S740</accession>
<feature type="transmembrane region" description="Helical" evidence="6">
    <location>
        <begin position="185"/>
        <end position="202"/>
    </location>
</feature>
<keyword evidence="2 6" id="KW-0812">Transmembrane</keyword>
<evidence type="ECO:0000256" key="6">
    <source>
        <dbReference type="SAM" id="Phobius"/>
    </source>
</evidence>
<feature type="transmembrane region" description="Helical" evidence="6">
    <location>
        <begin position="142"/>
        <end position="165"/>
    </location>
</feature>
<keyword evidence="3 6" id="KW-1133">Transmembrane helix</keyword>
<keyword evidence="4 6" id="KW-0472">Membrane</keyword>
<dbReference type="Proteomes" id="UP000078348">
    <property type="component" value="Unassembled WGS sequence"/>
</dbReference>
<evidence type="ECO:0000313" key="9">
    <source>
        <dbReference type="Proteomes" id="UP000078348"/>
    </source>
</evidence>
<comment type="caution">
    <text evidence="8">The sequence shown here is derived from an EMBL/GenBank/DDBJ whole genome shotgun (WGS) entry which is preliminary data.</text>
</comment>
<feature type="transmembrane region" description="Helical" evidence="6">
    <location>
        <begin position="291"/>
        <end position="312"/>
    </location>
</feature>
<dbReference type="OrthoDB" id="10385225at2759"/>
<evidence type="ECO:0000256" key="2">
    <source>
        <dbReference type="ARBA" id="ARBA00022692"/>
    </source>
</evidence>
<protein>
    <recommendedName>
        <fullName evidence="7">Amino acid transporter transmembrane domain-containing protein</fullName>
    </recommendedName>
</protein>
<evidence type="ECO:0000256" key="4">
    <source>
        <dbReference type="ARBA" id="ARBA00023136"/>
    </source>
</evidence>
<evidence type="ECO:0000259" key="7">
    <source>
        <dbReference type="Pfam" id="PF01490"/>
    </source>
</evidence>
<dbReference type="InterPro" id="IPR013057">
    <property type="entry name" value="AA_transpt_TM"/>
</dbReference>
<dbReference type="EMBL" id="LXWW01000576">
    <property type="protein sequence ID" value="OAO11887.1"/>
    <property type="molecule type" value="Genomic_DNA"/>
</dbReference>
<evidence type="ECO:0000313" key="8">
    <source>
        <dbReference type="EMBL" id="OAO11887.1"/>
    </source>
</evidence>
<dbReference type="PANTHER" id="PTHR22950">
    <property type="entry name" value="AMINO ACID TRANSPORTER"/>
    <property type="match status" value="1"/>
</dbReference>
<feature type="transmembrane region" description="Helical" evidence="6">
    <location>
        <begin position="332"/>
        <end position="355"/>
    </location>
</feature>
<evidence type="ECO:0000256" key="5">
    <source>
        <dbReference type="SAM" id="MobiDB-lite"/>
    </source>
</evidence>
<comment type="subcellular location">
    <subcellularLocation>
        <location evidence="1">Membrane</location>
        <topology evidence="1">Multi-pass membrane protein</topology>
    </subcellularLocation>
</comment>
<dbReference type="GO" id="GO:0015179">
    <property type="term" value="F:L-amino acid transmembrane transporter activity"/>
    <property type="evidence" value="ECO:0007669"/>
    <property type="project" value="TreeGrafter"/>
</dbReference>
<reference evidence="8 9" key="1">
    <citation type="submission" date="2016-05" db="EMBL/GenBank/DDBJ databases">
        <title>Nuclear genome of Blastocystis sp. subtype 1 NandII.</title>
        <authorList>
            <person name="Gentekaki E."/>
            <person name="Curtis B."/>
            <person name="Stairs C."/>
            <person name="Eme L."/>
            <person name="Herman E."/>
            <person name="Klimes V."/>
            <person name="Arias M.C."/>
            <person name="Elias M."/>
            <person name="Hilliou F."/>
            <person name="Klute M."/>
            <person name="Malik S.-B."/>
            <person name="Pightling A."/>
            <person name="Rachubinski R."/>
            <person name="Salas D."/>
            <person name="Schlacht A."/>
            <person name="Suga H."/>
            <person name="Archibald J."/>
            <person name="Ball S.G."/>
            <person name="Clark G."/>
            <person name="Dacks J."/>
            <person name="Van Der Giezen M."/>
            <person name="Tsaousis A."/>
            <person name="Roger A."/>
        </authorList>
    </citation>
    <scope>NUCLEOTIDE SEQUENCE [LARGE SCALE GENOMIC DNA]</scope>
    <source>
        <strain evidence="9">ATCC 50177 / NandII</strain>
    </source>
</reference>
<organism evidence="8 9">
    <name type="scientific">Blastocystis sp. subtype 1 (strain ATCC 50177 / NandII)</name>
    <dbReference type="NCBI Taxonomy" id="478820"/>
    <lineage>
        <taxon>Eukaryota</taxon>
        <taxon>Sar</taxon>
        <taxon>Stramenopiles</taxon>
        <taxon>Bigyra</taxon>
        <taxon>Opalozoa</taxon>
        <taxon>Opalinata</taxon>
        <taxon>Blastocystidae</taxon>
        <taxon>Blastocystis</taxon>
    </lineage>
</organism>
<feature type="transmembrane region" description="Helical" evidence="6">
    <location>
        <begin position="251"/>
        <end position="271"/>
    </location>
</feature>
<gene>
    <name evidence="8" type="ORF">AV274_6437</name>
</gene>
<keyword evidence="9" id="KW-1185">Reference proteome</keyword>
<dbReference type="Pfam" id="PF01490">
    <property type="entry name" value="Aa_trans"/>
    <property type="match status" value="1"/>
</dbReference>
<evidence type="ECO:0000256" key="3">
    <source>
        <dbReference type="ARBA" id="ARBA00022989"/>
    </source>
</evidence>
<feature type="transmembrane region" description="Helical" evidence="6">
    <location>
        <begin position="407"/>
        <end position="428"/>
    </location>
</feature>
<sequence>MSDSPKASVENKKVDTLNNELSADVKPAPHEVVIPIKETKEEKTDAPKVTDFTITNSEFSVAIVKAVTGTGCLSIPASVLNMGIIPTIVAFLLVTWANVINTKYLIDANEGLKKRNLQVHNGMVIENDYANLMYQLYGMKGYYVFLVFFYMTVWSVMLGTMIGMFDFIKQLPYPENFLGGKTSRDLILHIVSTLLCYVLCCIRNTKQLFFVSWFGIFTLVLSYVVVLVYGLATIKVQFDPSILWAHDIRSFFSSIGVAPYSLGYNFCFLTYYKQVVKAQLPKTFGVTVKSIFAVCIVYLVFSIPSTVVYASVRDAEGNFTIKSNIVSNLPSSSGWAVLINLLMWLSCMCSEPVLLSSTNELLEKNCPVKSNSFLVNEPKRLWVRFAQIAGLSFISYVLPFFGSIVNLFGGFAFVATSILIPVIIHYSVFRSTMRTKEKMVHLFLGLAAFLLMVVATFFSVLKLISDIVKN</sequence>
<feature type="transmembrane region" description="Helical" evidence="6">
    <location>
        <begin position="381"/>
        <end position="401"/>
    </location>
</feature>
<proteinExistence type="predicted"/>
<feature type="domain" description="Amino acid transporter transmembrane" evidence="7">
    <location>
        <begin position="56"/>
        <end position="464"/>
    </location>
</feature>
<evidence type="ECO:0000256" key="1">
    <source>
        <dbReference type="ARBA" id="ARBA00004141"/>
    </source>
</evidence>
<dbReference type="GO" id="GO:0016020">
    <property type="term" value="C:membrane"/>
    <property type="evidence" value="ECO:0007669"/>
    <property type="project" value="UniProtKB-SubCell"/>
</dbReference>